<keyword evidence="2" id="KW-0472">Membrane</keyword>
<dbReference type="GO" id="GO:0006626">
    <property type="term" value="P:protein targeting to mitochondrion"/>
    <property type="evidence" value="ECO:0007669"/>
    <property type="project" value="TreeGrafter"/>
</dbReference>
<sequence>STLRIHPPIHPSSIHPSIRVAQVIRFIASTQRPTNPVSHFRPRQYLTMSYADVAASGPKQSPGEMQAAAPHPPEVVANEGASTASLTDVDAPSVHTVPSDFLEQDVATETQAERVHREAAAAKAKAERAKRDAASKARRADSWLTSQFAKLSDSDASALALANVAAVIGISSWLGYRAWGLYEKGRLDWKTAGLGLGILAGVGVAESLLGGYLYKGKKKGSP</sequence>
<proteinExistence type="predicted"/>
<keyword evidence="4" id="KW-1185">Reference proteome</keyword>
<dbReference type="PANTHER" id="PTHR38402">
    <property type="entry name" value="MITOCHONDRIAL OUTER MEMBRANE PROTEIN OM14"/>
    <property type="match status" value="1"/>
</dbReference>
<name>A0A2S4KMD8_9HYPO</name>
<feature type="transmembrane region" description="Helical" evidence="2">
    <location>
        <begin position="156"/>
        <end position="174"/>
    </location>
</feature>
<dbReference type="Proteomes" id="UP000237481">
    <property type="component" value="Unassembled WGS sequence"/>
</dbReference>
<organism evidence="3 4">
    <name type="scientific">Tolypocladium paradoxum</name>
    <dbReference type="NCBI Taxonomy" id="94208"/>
    <lineage>
        <taxon>Eukaryota</taxon>
        <taxon>Fungi</taxon>
        <taxon>Dikarya</taxon>
        <taxon>Ascomycota</taxon>
        <taxon>Pezizomycotina</taxon>
        <taxon>Sordariomycetes</taxon>
        <taxon>Hypocreomycetidae</taxon>
        <taxon>Hypocreales</taxon>
        <taxon>Ophiocordycipitaceae</taxon>
        <taxon>Tolypocladium</taxon>
    </lineage>
</organism>
<evidence type="ECO:0008006" key="5">
    <source>
        <dbReference type="Google" id="ProtNLM"/>
    </source>
</evidence>
<comment type="caution">
    <text evidence="3">The sequence shown here is derived from an EMBL/GenBank/DDBJ whole genome shotgun (WGS) entry which is preliminary data.</text>
</comment>
<dbReference type="STRING" id="94208.A0A2S4KMD8"/>
<dbReference type="GO" id="GO:0005741">
    <property type="term" value="C:mitochondrial outer membrane"/>
    <property type="evidence" value="ECO:0007669"/>
    <property type="project" value="InterPro"/>
</dbReference>
<accession>A0A2S4KMD8</accession>
<evidence type="ECO:0000313" key="4">
    <source>
        <dbReference type="Proteomes" id="UP000237481"/>
    </source>
</evidence>
<gene>
    <name evidence="3" type="ORF">TPAR_08425</name>
</gene>
<keyword evidence="2" id="KW-1133">Transmembrane helix</keyword>
<keyword evidence="2" id="KW-0812">Transmembrane</keyword>
<dbReference type="AlphaFoldDB" id="A0A2S4KMD8"/>
<dbReference type="OrthoDB" id="20198at2759"/>
<feature type="transmembrane region" description="Helical" evidence="2">
    <location>
        <begin position="194"/>
        <end position="214"/>
    </location>
</feature>
<evidence type="ECO:0000256" key="2">
    <source>
        <dbReference type="SAM" id="Phobius"/>
    </source>
</evidence>
<protein>
    <recommendedName>
        <fullName evidence="5">Mitochondrial outer membrane protein OM14 C-terminal domain-containing protein</fullName>
    </recommendedName>
</protein>
<feature type="coiled-coil region" evidence="1">
    <location>
        <begin position="112"/>
        <end position="139"/>
    </location>
</feature>
<dbReference type="InterPro" id="IPR039454">
    <property type="entry name" value="OM14"/>
</dbReference>
<dbReference type="EMBL" id="PKSG01001060">
    <property type="protein sequence ID" value="POR31366.1"/>
    <property type="molecule type" value="Genomic_DNA"/>
</dbReference>
<dbReference type="GO" id="GO:1990593">
    <property type="term" value="F:nascent polypeptide-associated complex binding"/>
    <property type="evidence" value="ECO:0007669"/>
    <property type="project" value="InterPro"/>
</dbReference>
<reference evidence="3 4" key="1">
    <citation type="submission" date="2018-01" db="EMBL/GenBank/DDBJ databases">
        <title>Harnessing the power of phylogenomics to disentangle the directionality and signatures of interkingdom host jumping in the parasitic fungal genus Tolypocladium.</title>
        <authorList>
            <person name="Quandt C.A."/>
            <person name="Patterson W."/>
            <person name="Spatafora J.W."/>
        </authorList>
    </citation>
    <scope>NUCLEOTIDE SEQUENCE [LARGE SCALE GENOMIC DNA]</scope>
    <source>
        <strain evidence="3 4">NRBC 100945</strain>
    </source>
</reference>
<dbReference type="PANTHER" id="PTHR38402:SF1">
    <property type="entry name" value="MITOCHONDRIAL OUTER MEMBRANE PROTEIN OM14"/>
    <property type="match status" value="1"/>
</dbReference>
<feature type="non-terminal residue" evidence="3">
    <location>
        <position position="1"/>
    </location>
</feature>
<keyword evidence="1" id="KW-0175">Coiled coil</keyword>
<evidence type="ECO:0000256" key="1">
    <source>
        <dbReference type="SAM" id="Coils"/>
    </source>
</evidence>
<evidence type="ECO:0000313" key="3">
    <source>
        <dbReference type="EMBL" id="POR31366.1"/>
    </source>
</evidence>